<evidence type="ECO:0000259" key="8">
    <source>
        <dbReference type="PROSITE" id="PS50885"/>
    </source>
</evidence>
<keyword evidence="4" id="KW-0175">Coiled coil</keyword>
<evidence type="ECO:0000256" key="3">
    <source>
        <dbReference type="PROSITE-ProRule" id="PRU00284"/>
    </source>
</evidence>
<dbReference type="CDD" id="cd11386">
    <property type="entry name" value="MCP_signal"/>
    <property type="match status" value="1"/>
</dbReference>
<keyword evidence="6" id="KW-0472">Membrane</keyword>
<dbReference type="PANTHER" id="PTHR43531:SF14">
    <property type="entry name" value="METHYL-ACCEPTING CHEMOTAXIS PROTEIN I-RELATED"/>
    <property type="match status" value="1"/>
</dbReference>
<dbReference type="RefSeq" id="WP_167238430.1">
    <property type="nucleotide sequence ID" value="NZ_WHJF01000052.1"/>
</dbReference>
<evidence type="ECO:0000256" key="2">
    <source>
        <dbReference type="ARBA" id="ARBA00029447"/>
    </source>
</evidence>
<dbReference type="Gene3D" id="1.10.287.950">
    <property type="entry name" value="Methyl-accepting chemotaxis protein"/>
    <property type="match status" value="1"/>
</dbReference>
<dbReference type="InterPro" id="IPR051310">
    <property type="entry name" value="MCP_chemotaxis"/>
</dbReference>
<name>A0ABX0N2R8_9BURK</name>
<comment type="caution">
    <text evidence="9">The sequence shown here is derived from an EMBL/GenBank/DDBJ whole genome shotgun (WGS) entry which is preliminary data.</text>
</comment>
<dbReference type="EMBL" id="WHJF01000052">
    <property type="protein sequence ID" value="NHZ64389.1"/>
    <property type="molecule type" value="Genomic_DNA"/>
</dbReference>
<dbReference type="PROSITE" id="PS50885">
    <property type="entry name" value="HAMP"/>
    <property type="match status" value="1"/>
</dbReference>
<keyword evidence="1" id="KW-0488">Methylation</keyword>
<accession>A0ABX0N2R8</accession>
<feature type="compositionally biased region" description="Low complexity" evidence="5">
    <location>
        <begin position="546"/>
        <end position="561"/>
    </location>
</feature>
<dbReference type="SUPFAM" id="SSF58104">
    <property type="entry name" value="Methyl-accepting chemotaxis protein (MCP) signaling domain"/>
    <property type="match status" value="1"/>
</dbReference>
<evidence type="ECO:0000256" key="5">
    <source>
        <dbReference type="SAM" id="MobiDB-lite"/>
    </source>
</evidence>
<dbReference type="CDD" id="cd06225">
    <property type="entry name" value="HAMP"/>
    <property type="match status" value="1"/>
</dbReference>
<feature type="domain" description="Methyl-accepting transducer" evidence="7">
    <location>
        <begin position="270"/>
        <end position="499"/>
    </location>
</feature>
<feature type="transmembrane region" description="Helical" evidence="6">
    <location>
        <begin position="190"/>
        <end position="212"/>
    </location>
</feature>
<evidence type="ECO:0000259" key="7">
    <source>
        <dbReference type="PROSITE" id="PS50111"/>
    </source>
</evidence>
<dbReference type="InterPro" id="IPR007891">
    <property type="entry name" value="CHASE3"/>
</dbReference>
<evidence type="ECO:0000256" key="1">
    <source>
        <dbReference type="ARBA" id="ARBA00022481"/>
    </source>
</evidence>
<gene>
    <name evidence="9" type="ORF">F1735_19130</name>
</gene>
<feature type="region of interest" description="Disordered" evidence="5">
    <location>
        <begin position="546"/>
        <end position="570"/>
    </location>
</feature>
<protein>
    <submittedName>
        <fullName evidence="9">HAMP domain-containing protein</fullName>
    </submittedName>
</protein>
<reference evidence="9 10" key="1">
    <citation type="submission" date="2019-10" db="EMBL/GenBank/DDBJ databases">
        <title>Taxonomy of Antarctic Massilia spp.: description of Massilia rubra sp. nov., Massilia aquatica sp. nov., Massilia mucilaginosa sp. nov., Massilia frigida sp. nov. isolated from streams, lakes and regoliths.</title>
        <authorList>
            <person name="Holochova P."/>
            <person name="Sedlacek I."/>
            <person name="Kralova S."/>
            <person name="Maslanova I."/>
            <person name="Busse H.-J."/>
            <person name="Stankova E."/>
            <person name="Vrbovska V."/>
            <person name="Kovarovic V."/>
            <person name="Bartak M."/>
            <person name="Svec P."/>
            <person name="Pantucek R."/>
        </authorList>
    </citation>
    <scope>NUCLEOTIDE SEQUENCE [LARGE SCALE GENOMIC DNA]</scope>
    <source>
        <strain evidence="9 10">CCM 8694</strain>
    </source>
</reference>
<dbReference type="Pfam" id="PF05227">
    <property type="entry name" value="CHASE3"/>
    <property type="match status" value="1"/>
</dbReference>
<keyword evidence="6" id="KW-0812">Transmembrane</keyword>
<dbReference type="SMART" id="SM00304">
    <property type="entry name" value="HAMP"/>
    <property type="match status" value="1"/>
</dbReference>
<evidence type="ECO:0000313" key="9">
    <source>
        <dbReference type="EMBL" id="NHZ64389.1"/>
    </source>
</evidence>
<keyword evidence="6" id="KW-1133">Transmembrane helix</keyword>
<evidence type="ECO:0000256" key="4">
    <source>
        <dbReference type="SAM" id="Coils"/>
    </source>
</evidence>
<dbReference type="InterPro" id="IPR003660">
    <property type="entry name" value="HAMP_dom"/>
</dbReference>
<feature type="coiled-coil region" evidence="4">
    <location>
        <begin position="470"/>
        <end position="497"/>
    </location>
</feature>
<proteinExistence type="inferred from homology"/>
<sequence length="570" mass="59333">MILSNMKIGARLYLGFAAVVLLLVLLVSVAYANFKKLSAANDINVHTYQVVAEVNTALSQLINIETGQRGFLLTGNPASLEPYNAGKTAFLKHVKQATALTADNPVQQERLQRLQREQEGWLASAIDPAIAQRKAAADGDMAGVVAAEKEGKGKKGMDAMRALIAEITGAEEVLLVQRAKDAKELDTQTAGMLIGGGVLAAALASVIALWLARNITVPLRRAVRFAQQVAEGDLSAHVEADSSDEIGELLGALKTMNTSLARIVGEVRTGTDTIATASAQISSGNFDLSSRTEQQAGSLEETASSMEELTATVKQNADNARQANQLATEASEVAVRGGAAVSQVVQTMGAINDSAKKIVDIIGVIDGIAFQTNILALNAAVEAARAGEQGRGFAVVASEVRNLAQRSAGAAKEIKTLIDNSVEKVELGTRLVDQAGVTMGEVVGSVRRVSDLISEIAHASDEQRAGIEQVNAAITQMDEATQQNAALVEQAAAASASLQDQASQLAEVVSVFKLDGAAALGRPAIARKAAPVTRTAVARAAAPRKALAAARPAPAKQPAATGGDDGWEEF</sequence>
<dbReference type="Pfam" id="PF00672">
    <property type="entry name" value="HAMP"/>
    <property type="match status" value="1"/>
</dbReference>
<evidence type="ECO:0000313" key="10">
    <source>
        <dbReference type="Proteomes" id="UP000610594"/>
    </source>
</evidence>
<keyword evidence="10" id="KW-1185">Reference proteome</keyword>
<dbReference type="Proteomes" id="UP000610594">
    <property type="component" value="Unassembled WGS sequence"/>
</dbReference>
<organism evidence="9 10">
    <name type="scientific">Massilia genomosp. 1</name>
    <dbReference type="NCBI Taxonomy" id="2609280"/>
    <lineage>
        <taxon>Bacteria</taxon>
        <taxon>Pseudomonadati</taxon>
        <taxon>Pseudomonadota</taxon>
        <taxon>Betaproteobacteria</taxon>
        <taxon>Burkholderiales</taxon>
        <taxon>Oxalobacteraceae</taxon>
        <taxon>Telluria group</taxon>
        <taxon>Massilia</taxon>
    </lineage>
</organism>
<dbReference type="SMART" id="SM00283">
    <property type="entry name" value="MA"/>
    <property type="match status" value="1"/>
</dbReference>
<dbReference type="InterPro" id="IPR004090">
    <property type="entry name" value="Chemotax_Me-accpt_rcpt"/>
</dbReference>
<keyword evidence="3" id="KW-0807">Transducer</keyword>
<comment type="similarity">
    <text evidence="2">Belongs to the methyl-accepting chemotaxis (MCP) protein family.</text>
</comment>
<dbReference type="Pfam" id="PF00015">
    <property type="entry name" value="MCPsignal"/>
    <property type="match status" value="1"/>
</dbReference>
<evidence type="ECO:0000256" key="6">
    <source>
        <dbReference type="SAM" id="Phobius"/>
    </source>
</evidence>
<dbReference type="InterPro" id="IPR004089">
    <property type="entry name" value="MCPsignal_dom"/>
</dbReference>
<feature type="domain" description="HAMP" evidence="8">
    <location>
        <begin position="213"/>
        <end position="265"/>
    </location>
</feature>
<dbReference type="PROSITE" id="PS50111">
    <property type="entry name" value="CHEMOTAXIS_TRANSDUC_2"/>
    <property type="match status" value="1"/>
</dbReference>
<dbReference type="PRINTS" id="PR00260">
    <property type="entry name" value="CHEMTRNSDUCR"/>
</dbReference>
<dbReference type="PANTHER" id="PTHR43531">
    <property type="entry name" value="PROTEIN ICFG"/>
    <property type="match status" value="1"/>
</dbReference>
<dbReference type="CDD" id="cd19410">
    <property type="entry name" value="HK9-like_sensor"/>
    <property type="match status" value="1"/>
</dbReference>